<feature type="compositionally biased region" description="Basic residues" evidence="3">
    <location>
        <begin position="51"/>
        <end position="62"/>
    </location>
</feature>
<dbReference type="PANTHER" id="PTHR12537">
    <property type="entry name" value="RNA BINDING PROTEIN PUMILIO-RELATED"/>
    <property type="match status" value="1"/>
</dbReference>
<keyword evidence="6" id="KW-1185">Reference proteome</keyword>
<feature type="repeat" description="Pumilio" evidence="2">
    <location>
        <begin position="674"/>
        <end position="709"/>
    </location>
</feature>
<dbReference type="SMART" id="SM00025">
    <property type="entry name" value="Pumilio"/>
    <property type="match status" value="7"/>
</dbReference>
<feature type="compositionally biased region" description="Basic and acidic residues" evidence="3">
    <location>
        <begin position="129"/>
        <end position="140"/>
    </location>
</feature>
<comment type="caution">
    <text evidence="5">The sequence shown here is derived from an EMBL/GenBank/DDBJ whole genome shotgun (WGS) entry which is preliminary data.</text>
</comment>
<dbReference type="Pfam" id="PF00806">
    <property type="entry name" value="PUF"/>
    <property type="match status" value="5"/>
</dbReference>
<feature type="repeat" description="Pumilio" evidence="2">
    <location>
        <begin position="710"/>
        <end position="746"/>
    </location>
</feature>
<dbReference type="InterPro" id="IPR011989">
    <property type="entry name" value="ARM-like"/>
</dbReference>
<dbReference type="InterPro" id="IPR016024">
    <property type="entry name" value="ARM-type_fold"/>
</dbReference>
<feature type="compositionally biased region" description="Polar residues" evidence="3">
    <location>
        <begin position="556"/>
        <end position="565"/>
    </location>
</feature>
<evidence type="ECO:0000256" key="3">
    <source>
        <dbReference type="SAM" id="MobiDB-lite"/>
    </source>
</evidence>
<feature type="repeat" description="Pumilio" evidence="2">
    <location>
        <begin position="638"/>
        <end position="673"/>
    </location>
</feature>
<dbReference type="SUPFAM" id="SSF48371">
    <property type="entry name" value="ARM repeat"/>
    <property type="match status" value="1"/>
</dbReference>
<dbReference type="GO" id="GO:0003729">
    <property type="term" value="F:mRNA binding"/>
    <property type="evidence" value="ECO:0007669"/>
    <property type="project" value="TreeGrafter"/>
</dbReference>
<dbReference type="InterPro" id="IPR001313">
    <property type="entry name" value="Pumilio_RNA-bd_rpt"/>
</dbReference>
<name>A0A2R5FZP7_9STRA</name>
<dbReference type="InterPro" id="IPR033133">
    <property type="entry name" value="PUM-HD"/>
</dbReference>
<feature type="compositionally biased region" description="Low complexity" evidence="3">
    <location>
        <begin position="489"/>
        <end position="500"/>
    </location>
</feature>
<protein>
    <submittedName>
        <fullName evidence="5">Pumilio-like 1</fullName>
    </submittedName>
</protein>
<feature type="repeat" description="Pumilio" evidence="2">
    <location>
        <begin position="963"/>
        <end position="999"/>
    </location>
</feature>
<feature type="compositionally biased region" description="Polar residues" evidence="3">
    <location>
        <begin position="583"/>
        <end position="593"/>
    </location>
</feature>
<dbReference type="PROSITE" id="PS50302">
    <property type="entry name" value="PUM"/>
    <property type="match status" value="5"/>
</dbReference>
<feature type="compositionally biased region" description="Low complexity" evidence="3">
    <location>
        <begin position="508"/>
        <end position="530"/>
    </location>
</feature>
<feature type="domain" description="PUM-HD" evidence="4">
    <location>
        <begin position="615"/>
        <end position="1023"/>
    </location>
</feature>
<feature type="region of interest" description="Disordered" evidence="3">
    <location>
        <begin position="264"/>
        <end position="341"/>
    </location>
</feature>
<evidence type="ECO:0000259" key="4">
    <source>
        <dbReference type="PROSITE" id="PS50303"/>
    </source>
</evidence>
<accession>A0A2R5FZP7</accession>
<dbReference type="Gene3D" id="1.25.10.10">
    <property type="entry name" value="Leucine-rich Repeat Variant"/>
    <property type="match status" value="1"/>
</dbReference>
<reference evidence="5 6" key="1">
    <citation type="submission" date="2017-12" db="EMBL/GenBank/DDBJ databases">
        <title>Sequencing, de novo assembly and annotation of complete genome of a new Thraustochytrid species, strain FCC1311.</title>
        <authorList>
            <person name="Sedici K."/>
            <person name="Godart F."/>
            <person name="Aiese Cigliano R."/>
            <person name="Sanseverino W."/>
            <person name="Barakat M."/>
            <person name="Ortet P."/>
            <person name="Marechal E."/>
            <person name="Cagnac O."/>
            <person name="Amato A."/>
        </authorList>
    </citation>
    <scope>NUCLEOTIDE SEQUENCE [LARGE SCALE GENOMIC DNA]</scope>
</reference>
<feature type="compositionally biased region" description="Low complexity" evidence="3">
    <location>
        <begin position="594"/>
        <end position="609"/>
    </location>
</feature>
<dbReference type="GO" id="GO:0005737">
    <property type="term" value="C:cytoplasm"/>
    <property type="evidence" value="ECO:0007669"/>
    <property type="project" value="TreeGrafter"/>
</dbReference>
<sequence>MGAAQTTWDGIGLSDLLSELDTSGLHGRHKPEHHDALSPSEATSVAAPQVSHHHHHHHHARHTSLMGLKSTDVASWLDDAQDSRAYAADDMKVSVAEPSILFGSSRLDPVLAREPVEEPDANCEGVQNPEDRAPRLRTEKSSSSSSFSSSKSFTSSESSVSTSTSTTTGPSSSPTLPSPSASPFSASYSRQGRSHFEKRRSVTFAGDLESIALQAASMGFDDALDDAPFRGTVGHGGSRHRGHQRATSESAVFLSIAALGGNFSSLPSIPASPRPLSPGESKSPSPCGRKSTANDGSLLKEVRLSAAAQEPSRREHQSSGIESGPSAERSDQQHEQQRHPVDAEVDALREPQSSHPQHGHFYSYHPAQLQHDYSGHQHAGVDRIPEQMQHHQYAPQAGYAGVPMGMPGTIDPRSATAEQLQAIQAMQNQVMMQWMQMQEHQQRLIMLEQQRIAATAAAASGMYFPSGASVGAPHPHHFPAQMAPQVPMMPMMMGGALPPQAREPVHAQQQQQQQKQQQQYLLQQRQQQRQHSSGEHVAASGSLSPDAFQEGRARNTRGSNGQAASNPARGSRGTRGKGRNVQPHGSSRPSRNGQSAESAQSASRRTSQSPERSADGSKTMSTLLQHHKQAGYRPSAEELRGHVIEFARDSHGSRHIQCLNDNASHADRELLLEESLPEALGLMKDVFANYVIQNLLVHCDEQQRLRLLKTMKGKVLDLSLDQYGTRVVQRALEVAPPSWRTDLVLELCTDDNLVRRSARDPNATHVLQRAVDLLVRDGGEKPQPRAASGSRGGGRSSGQSGGSGSRRGTAPLRPRPKLTARDEALMAILERAIAAEAVDLSRNQNASRLVLLVLGDCDTARSPHISSIMTSLEGSYPSLVWDQHGVFAAGHVLASGSPEQVERVQNVVSAHLLELAKHKFGSHLVEKALLCASPEQVRKLLEPLVDDDGSHAASLGLEASPPESDGSVILHLAKDPYGNFVVSKAYEVSKGDLRDRLFTEVNARADILSRFTYGRHILNHVNK</sequence>
<evidence type="ECO:0000313" key="6">
    <source>
        <dbReference type="Proteomes" id="UP000241890"/>
    </source>
</evidence>
<organism evidence="5 6">
    <name type="scientific">Hondaea fermentalgiana</name>
    <dbReference type="NCBI Taxonomy" id="2315210"/>
    <lineage>
        <taxon>Eukaryota</taxon>
        <taxon>Sar</taxon>
        <taxon>Stramenopiles</taxon>
        <taxon>Bigyra</taxon>
        <taxon>Labyrinthulomycetes</taxon>
        <taxon>Thraustochytrida</taxon>
        <taxon>Thraustochytriidae</taxon>
        <taxon>Hondaea</taxon>
    </lineage>
</organism>
<dbReference type="PANTHER" id="PTHR12537:SF12">
    <property type="entry name" value="MATERNAL PROTEIN PUMILIO"/>
    <property type="match status" value="1"/>
</dbReference>
<feature type="region of interest" description="Disordered" evidence="3">
    <location>
        <begin position="777"/>
        <end position="817"/>
    </location>
</feature>
<feature type="repeat" description="Pumilio" evidence="2">
    <location>
        <begin position="906"/>
        <end position="942"/>
    </location>
</feature>
<dbReference type="Proteomes" id="UP000241890">
    <property type="component" value="Unassembled WGS sequence"/>
</dbReference>
<evidence type="ECO:0000256" key="1">
    <source>
        <dbReference type="ARBA" id="ARBA00022737"/>
    </source>
</evidence>
<feature type="compositionally biased region" description="Gly residues" evidence="3">
    <location>
        <begin position="790"/>
        <end position="805"/>
    </location>
</feature>
<feature type="region of interest" description="Disordered" evidence="3">
    <location>
        <begin position="117"/>
        <end position="197"/>
    </location>
</feature>
<dbReference type="InParanoid" id="A0A2R5FZP7"/>
<feature type="region of interest" description="Disordered" evidence="3">
    <location>
        <begin position="22"/>
        <end position="66"/>
    </location>
</feature>
<dbReference type="AlphaFoldDB" id="A0A2R5FZP7"/>
<dbReference type="PROSITE" id="PS50303">
    <property type="entry name" value="PUM_HD"/>
    <property type="match status" value="1"/>
</dbReference>
<feature type="region of interest" description="Disordered" evidence="3">
    <location>
        <begin position="489"/>
        <end position="619"/>
    </location>
</feature>
<dbReference type="OrthoDB" id="668540at2759"/>
<feature type="compositionally biased region" description="Basic and acidic residues" evidence="3">
    <location>
        <begin position="328"/>
        <end position="341"/>
    </location>
</feature>
<feature type="region of interest" description="Disordered" evidence="3">
    <location>
        <begin position="222"/>
        <end position="248"/>
    </location>
</feature>
<proteinExistence type="predicted"/>
<evidence type="ECO:0000256" key="2">
    <source>
        <dbReference type="PROSITE-ProRule" id="PRU00317"/>
    </source>
</evidence>
<feature type="compositionally biased region" description="Low complexity" evidence="3">
    <location>
        <begin position="141"/>
        <end position="189"/>
    </location>
</feature>
<dbReference type="GO" id="GO:0010608">
    <property type="term" value="P:post-transcriptional regulation of gene expression"/>
    <property type="evidence" value="ECO:0007669"/>
    <property type="project" value="TreeGrafter"/>
</dbReference>
<gene>
    <name evidence="5" type="ORF">FCC1311_004542</name>
</gene>
<keyword evidence="1" id="KW-0677">Repeat</keyword>
<evidence type="ECO:0000313" key="5">
    <source>
        <dbReference type="EMBL" id="GBG24236.1"/>
    </source>
</evidence>
<dbReference type="EMBL" id="BEYU01000005">
    <property type="protein sequence ID" value="GBG24236.1"/>
    <property type="molecule type" value="Genomic_DNA"/>
</dbReference>